<evidence type="ECO:0000313" key="2">
    <source>
        <dbReference type="Proteomes" id="UP000298649"/>
    </source>
</evidence>
<accession>A0A4D7YWD7</accession>
<dbReference type="EMBL" id="CP039923">
    <property type="protein sequence ID" value="QCL96102.1"/>
    <property type="molecule type" value="Genomic_DNA"/>
</dbReference>
<evidence type="ECO:0000313" key="1">
    <source>
        <dbReference type="EMBL" id="QCL96102.1"/>
    </source>
</evidence>
<dbReference type="Proteomes" id="UP000298649">
    <property type="component" value="Chromosome linear"/>
</dbReference>
<sequence>MFFAYVFDAREKSLHSSSARFTIQHPTSPETRLLKASAHYPMLFFEASLTEQELLASPMCINTMKLLRYAEQHGGIQITKLGNFYRKCVEWAAEEFQWPGYEPAELYAVNRVLNEPDFPPLFLIHEILLNTRLIRHYKGQAKLTRAGTAVIGRYGDLQVVLTEYMLRSPMGDEPQANALFWNLEHFMRVIGNRLGDWITVADFSELIVPIDLFPSRGSISGRFEACLFVAHEIVRPMSWLGLIDDGHLKQKPHVRLEERLIRKTALFDRFVRLIVPTTDGGHCVH</sequence>
<organism evidence="1 2">
    <name type="scientific">Agrobacterium tumefaciens</name>
    <dbReference type="NCBI Taxonomy" id="358"/>
    <lineage>
        <taxon>Bacteria</taxon>
        <taxon>Pseudomonadati</taxon>
        <taxon>Pseudomonadota</taxon>
        <taxon>Alphaproteobacteria</taxon>
        <taxon>Hyphomicrobiales</taxon>
        <taxon>Rhizobiaceae</taxon>
        <taxon>Rhizobium/Agrobacterium group</taxon>
        <taxon>Agrobacterium</taxon>
        <taxon>Agrobacterium tumefaciens complex</taxon>
    </lineage>
</organism>
<dbReference type="AlphaFoldDB" id="A0A4D7YWD7"/>
<reference evidence="1 2" key="1">
    <citation type="submission" date="2019-04" db="EMBL/GenBank/DDBJ databases">
        <title>Complete genome sequence of Agrobacterium tumefaciens CFBP7129.</title>
        <authorList>
            <person name="Haryono M."/>
            <person name="Lin Y.-C."/>
            <person name="Lai E.-M."/>
            <person name="Kuo C.-H."/>
        </authorList>
    </citation>
    <scope>NUCLEOTIDE SEQUENCE [LARGE SCALE GENOMIC DNA]</scope>
    <source>
        <strain evidence="1 2">CFBP7129</strain>
    </source>
</reference>
<dbReference type="RefSeq" id="WP_137004933.1">
    <property type="nucleotide sequence ID" value="NZ_CP039923.1"/>
</dbReference>
<gene>
    <name evidence="1" type="ORF">CFBP7129_17740</name>
</gene>
<protein>
    <submittedName>
        <fullName evidence="1">Uncharacterized protein</fullName>
    </submittedName>
</protein>
<proteinExistence type="predicted"/>
<name>A0A4D7YWD7_AGRTU</name>